<gene>
    <name evidence="4" type="ORF">GUL26_25885</name>
</gene>
<feature type="chain" id="PRO_5025540156" evidence="2">
    <location>
        <begin position="20"/>
        <end position="150"/>
    </location>
</feature>
<comment type="caution">
    <text evidence="4">The sequence shown here is derived from an EMBL/GenBank/DDBJ whole genome shotgun (WGS) entry which is preliminary data.</text>
</comment>
<sequence length="150" mass="16500">MKRIFPVLALLFAVSSAQGATVFKCVGPDGKVTFTQQNCPENNNFHGSIDVKNHAPSGSSDPVKMAKPIEGPSIRVNQVREKEITVVGTPKPMDERFPESTTARETPIRRQNAGHQQKIEIRDVRVNTTKRNRDGSVSGTSTSYRVPVVK</sequence>
<feature type="domain" description="DUF4124" evidence="3">
    <location>
        <begin position="9"/>
        <end position="41"/>
    </location>
</feature>
<accession>A0A6B1YK33</accession>
<proteinExistence type="predicted"/>
<feature type="compositionally biased region" description="Polar residues" evidence="1">
    <location>
        <begin position="135"/>
        <end position="144"/>
    </location>
</feature>
<dbReference type="RefSeq" id="WP_071547474.1">
    <property type="nucleotide sequence ID" value="NZ_CAADNI010000100.1"/>
</dbReference>
<evidence type="ECO:0000313" key="5">
    <source>
        <dbReference type="Proteomes" id="UP000644192"/>
    </source>
</evidence>
<evidence type="ECO:0000259" key="3">
    <source>
        <dbReference type="Pfam" id="PF13511"/>
    </source>
</evidence>
<protein>
    <submittedName>
        <fullName evidence="4">DUF4124 domain-containing protein</fullName>
    </submittedName>
</protein>
<dbReference type="Pfam" id="PF13511">
    <property type="entry name" value="DUF4124"/>
    <property type="match status" value="1"/>
</dbReference>
<evidence type="ECO:0000256" key="1">
    <source>
        <dbReference type="SAM" id="MobiDB-lite"/>
    </source>
</evidence>
<keyword evidence="2" id="KW-0732">Signal</keyword>
<reference evidence="4" key="1">
    <citation type="submission" date="2020-01" db="EMBL/GenBank/DDBJ databases">
        <title>Bacteria Cultured from War Wounds Associated with the Conflict in Eastern Ukraine.</title>
        <authorList>
            <person name="Snesrud E."/>
            <person name="Galac M.R."/>
            <person name="Mc Gann P."/>
            <person name="Valentine K."/>
            <person name="Viacheslav K."/>
        </authorList>
    </citation>
    <scope>NUCLEOTIDE SEQUENCE</scope>
    <source>
        <strain evidence="4">VNMU148</strain>
    </source>
</reference>
<dbReference type="EMBL" id="WXZT01000022">
    <property type="protein sequence ID" value="MZZ15697.1"/>
    <property type="molecule type" value="Genomic_DNA"/>
</dbReference>
<dbReference type="AlphaFoldDB" id="A0A6B1YK33"/>
<dbReference type="InterPro" id="IPR025392">
    <property type="entry name" value="DUF4124"/>
</dbReference>
<evidence type="ECO:0000313" key="4">
    <source>
        <dbReference type="EMBL" id="MZZ15697.1"/>
    </source>
</evidence>
<name>A0A6B1YK33_PSEAI</name>
<feature type="region of interest" description="Disordered" evidence="1">
    <location>
        <begin position="82"/>
        <end position="150"/>
    </location>
</feature>
<organism evidence="4 5">
    <name type="scientific">Pseudomonas aeruginosa</name>
    <dbReference type="NCBI Taxonomy" id="287"/>
    <lineage>
        <taxon>Bacteria</taxon>
        <taxon>Pseudomonadati</taxon>
        <taxon>Pseudomonadota</taxon>
        <taxon>Gammaproteobacteria</taxon>
        <taxon>Pseudomonadales</taxon>
        <taxon>Pseudomonadaceae</taxon>
        <taxon>Pseudomonas</taxon>
    </lineage>
</organism>
<evidence type="ECO:0000256" key="2">
    <source>
        <dbReference type="SAM" id="SignalP"/>
    </source>
</evidence>
<feature type="signal peptide" evidence="2">
    <location>
        <begin position="1"/>
        <end position="19"/>
    </location>
</feature>
<dbReference type="Proteomes" id="UP000644192">
    <property type="component" value="Unassembled WGS sequence"/>
</dbReference>